<proteinExistence type="predicted"/>
<protein>
    <submittedName>
        <fullName evidence="6">TetR/AcrR family transcriptional regulator</fullName>
    </submittedName>
</protein>
<evidence type="ECO:0000259" key="5">
    <source>
        <dbReference type="PROSITE" id="PS50977"/>
    </source>
</evidence>
<dbReference type="SUPFAM" id="SSF46689">
    <property type="entry name" value="Homeodomain-like"/>
    <property type="match status" value="1"/>
</dbReference>
<feature type="DNA-binding region" description="H-T-H motif" evidence="4">
    <location>
        <begin position="33"/>
        <end position="52"/>
    </location>
</feature>
<dbReference type="Gene3D" id="1.10.10.60">
    <property type="entry name" value="Homeodomain-like"/>
    <property type="match status" value="1"/>
</dbReference>
<dbReference type="Pfam" id="PF00440">
    <property type="entry name" value="TetR_N"/>
    <property type="match status" value="1"/>
</dbReference>
<dbReference type="Proteomes" id="UP001335325">
    <property type="component" value="Chromosome"/>
</dbReference>
<keyword evidence="7" id="KW-1185">Reference proteome</keyword>
<sequence length="217" mass="23963">MAGLREAQKRMTRQLLLDSALGLFRAKGYAATTVDDIAAAAGTTRVTFYAYFPSRSDLMRALIGELNEKLERVDSPARRSTARRLVEVVQDGSREAITEWLYDISGRWDSVRPHLVAAFEAAAVDPDLRGLVNAWLDEAVSDVEEGLHRAGRFAPDSRHLRGVLVIAQLDHVARNWTPGRWKADREAMIDILAESWTGLLSDGTAQSPTQAPAPDQP</sequence>
<keyword evidence="1" id="KW-0805">Transcription regulation</keyword>
<organism evidence="6 7">
    <name type="scientific">Streptomyces hirsutus</name>
    <dbReference type="NCBI Taxonomy" id="35620"/>
    <lineage>
        <taxon>Bacteria</taxon>
        <taxon>Bacillati</taxon>
        <taxon>Actinomycetota</taxon>
        <taxon>Actinomycetes</taxon>
        <taxon>Kitasatosporales</taxon>
        <taxon>Streptomycetaceae</taxon>
        <taxon>Streptomyces</taxon>
    </lineage>
</organism>
<dbReference type="Gene3D" id="1.10.357.10">
    <property type="entry name" value="Tetracycline Repressor, domain 2"/>
    <property type="match status" value="1"/>
</dbReference>
<evidence type="ECO:0000256" key="3">
    <source>
        <dbReference type="ARBA" id="ARBA00023163"/>
    </source>
</evidence>
<feature type="domain" description="HTH tetR-type" evidence="5">
    <location>
        <begin position="10"/>
        <end position="70"/>
    </location>
</feature>
<dbReference type="PROSITE" id="PS50977">
    <property type="entry name" value="HTH_TETR_2"/>
    <property type="match status" value="1"/>
</dbReference>
<dbReference type="EMBL" id="CP109134">
    <property type="protein sequence ID" value="WSD09558.1"/>
    <property type="molecule type" value="Genomic_DNA"/>
</dbReference>
<evidence type="ECO:0000313" key="6">
    <source>
        <dbReference type="EMBL" id="WSD09558.1"/>
    </source>
</evidence>
<accession>A0ABZ1GVW4</accession>
<dbReference type="GeneID" id="91546889"/>
<dbReference type="InterPro" id="IPR001647">
    <property type="entry name" value="HTH_TetR"/>
</dbReference>
<dbReference type="InterPro" id="IPR009057">
    <property type="entry name" value="Homeodomain-like_sf"/>
</dbReference>
<keyword evidence="2 4" id="KW-0238">DNA-binding</keyword>
<dbReference type="RefSeq" id="WP_326755313.1">
    <property type="nucleotide sequence ID" value="NZ_CP109134.1"/>
</dbReference>
<name>A0ABZ1GVW4_9ACTN</name>
<dbReference type="PANTHER" id="PTHR30055">
    <property type="entry name" value="HTH-TYPE TRANSCRIPTIONAL REGULATOR RUTR"/>
    <property type="match status" value="1"/>
</dbReference>
<evidence type="ECO:0000256" key="2">
    <source>
        <dbReference type="ARBA" id="ARBA00023125"/>
    </source>
</evidence>
<evidence type="ECO:0000313" key="7">
    <source>
        <dbReference type="Proteomes" id="UP001335325"/>
    </source>
</evidence>
<evidence type="ECO:0000256" key="4">
    <source>
        <dbReference type="PROSITE-ProRule" id="PRU00335"/>
    </source>
</evidence>
<dbReference type="PRINTS" id="PR00455">
    <property type="entry name" value="HTHTETR"/>
</dbReference>
<keyword evidence="3" id="KW-0804">Transcription</keyword>
<gene>
    <name evidence="6" type="ORF">OIE73_29965</name>
</gene>
<dbReference type="PANTHER" id="PTHR30055:SF234">
    <property type="entry name" value="HTH-TYPE TRANSCRIPTIONAL REGULATOR BETI"/>
    <property type="match status" value="1"/>
</dbReference>
<reference evidence="6 7" key="1">
    <citation type="submission" date="2022-10" db="EMBL/GenBank/DDBJ databases">
        <title>The complete genomes of actinobacterial strains from the NBC collection.</title>
        <authorList>
            <person name="Joergensen T.S."/>
            <person name="Alvarez Arevalo M."/>
            <person name="Sterndorff E.B."/>
            <person name="Faurdal D."/>
            <person name="Vuksanovic O."/>
            <person name="Mourched A.-S."/>
            <person name="Charusanti P."/>
            <person name="Shaw S."/>
            <person name="Blin K."/>
            <person name="Weber T."/>
        </authorList>
    </citation>
    <scope>NUCLEOTIDE SEQUENCE [LARGE SCALE GENOMIC DNA]</scope>
    <source>
        <strain evidence="6 7">NBC 01753</strain>
    </source>
</reference>
<evidence type="ECO:0000256" key="1">
    <source>
        <dbReference type="ARBA" id="ARBA00023015"/>
    </source>
</evidence>
<dbReference type="InterPro" id="IPR050109">
    <property type="entry name" value="HTH-type_TetR-like_transc_reg"/>
</dbReference>